<accession>A0A3B0QSC5</accession>
<reference evidence="6" key="1">
    <citation type="submission" date="2018-06" db="EMBL/GenBank/DDBJ databases">
        <authorList>
            <person name="Zhirakovskaya E."/>
        </authorList>
    </citation>
    <scope>NUCLEOTIDE SEQUENCE</scope>
</reference>
<dbReference type="PANTHER" id="PTHR43707:SF6">
    <property type="entry name" value="ATP PHOSPHORIBOSYLTRANSFERASE REGULATORY SUBUNIT"/>
    <property type="match status" value="1"/>
</dbReference>
<dbReference type="PIRSF" id="PIRSF001549">
    <property type="entry name" value="His-tRNA_synth"/>
    <property type="match status" value="1"/>
</dbReference>
<keyword evidence="6" id="KW-0808">Transferase</keyword>
<dbReference type="GO" id="GO:0000105">
    <property type="term" value="P:L-histidine biosynthetic process"/>
    <property type="evidence" value="ECO:0007669"/>
    <property type="project" value="UniProtKB-KW"/>
</dbReference>
<name>A0A3B0QSC5_9ZZZZ</name>
<dbReference type="Gene3D" id="3.30.930.10">
    <property type="entry name" value="Bira Bifunctional Protein, Domain 2"/>
    <property type="match status" value="1"/>
</dbReference>
<dbReference type="InterPro" id="IPR004517">
    <property type="entry name" value="HisZ"/>
</dbReference>
<gene>
    <name evidence="6" type="ORF">MNBD_DELTA01-1348</name>
</gene>
<evidence type="ECO:0000256" key="4">
    <source>
        <dbReference type="ARBA" id="ARBA00023102"/>
    </source>
</evidence>
<protein>
    <submittedName>
        <fullName evidence="6">ATP phosphoribosyltransferase regulatory subunit</fullName>
        <ecNumber evidence="6">2.4.2.17</ecNumber>
    </submittedName>
</protein>
<evidence type="ECO:0000313" key="6">
    <source>
        <dbReference type="EMBL" id="VAV84320.1"/>
    </source>
</evidence>
<keyword evidence="2" id="KW-0963">Cytoplasm</keyword>
<dbReference type="GO" id="GO:0004821">
    <property type="term" value="F:histidine-tRNA ligase activity"/>
    <property type="evidence" value="ECO:0007669"/>
    <property type="project" value="TreeGrafter"/>
</dbReference>
<dbReference type="AlphaFoldDB" id="A0A3B0QSC5"/>
<dbReference type="GO" id="GO:0005737">
    <property type="term" value="C:cytoplasm"/>
    <property type="evidence" value="ECO:0007669"/>
    <property type="project" value="UniProtKB-SubCell"/>
</dbReference>
<dbReference type="InterPro" id="IPR006195">
    <property type="entry name" value="aa-tRNA-synth_II"/>
</dbReference>
<organism evidence="6">
    <name type="scientific">hydrothermal vent metagenome</name>
    <dbReference type="NCBI Taxonomy" id="652676"/>
    <lineage>
        <taxon>unclassified sequences</taxon>
        <taxon>metagenomes</taxon>
        <taxon>ecological metagenomes</taxon>
    </lineage>
</organism>
<dbReference type="SUPFAM" id="SSF55681">
    <property type="entry name" value="Class II aaRS and biotin synthetases"/>
    <property type="match status" value="1"/>
</dbReference>
<evidence type="ECO:0000256" key="2">
    <source>
        <dbReference type="ARBA" id="ARBA00022490"/>
    </source>
</evidence>
<dbReference type="Pfam" id="PF13393">
    <property type="entry name" value="tRNA-synt_His"/>
    <property type="match status" value="1"/>
</dbReference>
<dbReference type="InterPro" id="IPR045864">
    <property type="entry name" value="aa-tRNA-synth_II/BPL/LPL"/>
</dbReference>
<dbReference type="NCBIfam" id="TIGR00443">
    <property type="entry name" value="hisZ_biosyn_reg"/>
    <property type="match status" value="1"/>
</dbReference>
<feature type="domain" description="Aminoacyl-transfer RNA synthetases class-II family profile" evidence="5">
    <location>
        <begin position="26"/>
        <end position="329"/>
    </location>
</feature>
<dbReference type="CDD" id="cd00773">
    <property type="entry name" value="HisRS-like_core"/>
    <property type="match status" value="1"/>
</dbReference>
<keyword evidence="3" id="KW-0028">Amino-acid biosynthesis</keyword>
<dbReference type="HAMAP" id="MF_00125">
    <property type="entry name" value="HisZ"/>
    <property type="match status" value="1"/>
</dbReference>
<sequence>MKTPPTISLPHGVRDILPGEAGSIARIESSIFEVFEGYNFERVITPLLEYVDVLSLGMGRELKDKVFKFMDPATGRVVAIRPDITPQIARLVATRMRELPLPLKLYYRENVLRFQERGKGGPAEILQIGAEFISKEPAPAIDAEMIIIAIEALKNIGIKDFRIDIGDVGFVRKVLEGIDVTAEERKLIKNTIAKKDNSGLEKILDNLNGKVGSDDKNMLLALTTLYGEEEVIDKATEIAEKAGAGKSLSYLREVLSIIGEKGLKEFITIDLGEVRGFDYYTGIIFEGFSRSVGKAILGGGRYDNLTGSYGYEASATGFAFNVDNIVSAI</sequence>
<evidence type="ECO:0000256" key="3">
    <source>
        <dbReference type="ARBA" id="ARBA00022605"/>
    </source>
</evidence>
<dbReference type="GO" id="GO:0006427">
    <property type="term" value="P:histidyl-tRNA aminoacylation"/>
    <property type="evidence" value="ECO:0007669"/>
    <property type="project" value="TreeGrafter"/>
</dbReference>
<dbReference type="EC" id="2.4.2.17" evidence="6"/>
<comment type="subcellular location">
    <subcellularLocation>
        <location evidence="1">Cytoplasm</location>
    </subcellularLocation>
</comment>
<evidence type="ECO:0000256" key="1">
    <source>
        <dbReference type="ARBA" id="ARBA00004496"/>
    </source>
</evidence>
<dbReference type="EMBL" id="UOEA01000064">
    <property type="protein sequence ID" value="VAV84320.1"/>
    <property type="molecule type" value="Genomic_DNA"/>
</dbReference>
<keyword evidence="4" id="KW-0368">Histidine biosynthesis</keyword>
<dbReference type="GO" id="GO:0003879">
    <property type="term" value="F:ATP phosphoribosyltransferase activity"/>
    <property type="evidence" value="ECO:0007669"/>
    <property type="project" value="UniProtKB-EC"/>
</dbReference>
<dbReference type="PANTHER" id="PTHR43707">
    <property type="entry name" value="HISTIDYL-TRNA SYNTHETASE"/>
    <property type="match status" value="1"/>
</dbReference>
<dbReference type="InterPro" id="IPR041715">
    <property type="entry name" value="HisRS-like_core"/>
</dbReference>
<proteinExistence type="inferred from homology"/>
<dbReference type="InterPro" id="IPR004516">
    <property type="entry name" value="HisRS/HisZ"/>
</dbReference>
<evidence type="ECO:0000259" key="5">
    <source>
        <dbReference type="PROSITE" id="PS50862"/>
    </source>
</evidence>
<keyword evidence="6" id="KW-0328">Glycosyltransferase</keyword>
<dbReference type="PROSITE" id="PS50862">
    <property type="entry name" value="AA_TRNA_LIGASE_II"/>
    <property type="match status" value="1"/>
</dbReference>